<evidence type="ECO:0000313" key="2">
    <source>
        <dbReference type="Proteomes" id="UP000007875"/>
    </source>
</evidence>
<dbReference type="AlphaFoldDB" id="H2YS74"/>
<dbReference type="InParanoid" id="H2YS74"/>
<evidence type="ECO:0000313" key="1">
    <source>
        <dbReference type="Ensembl" id="ENSCSAVP00000008184.1"/>
    </source>
</evidence>
<keyword evidence="2" id="KW-1185">Reference proteome</keyword>
<protein>
    <submittedName>
        <fullName evidence="1">Uncharacterized protein</fullName>
    </submittedName>
</protein>
<name>H2YS74_CIOSA</name>
<organism evidence="1 2">
    <name type="scientific">Ciona savignyi</name>
    <name type="common">Pacific transparent sea squirt</name>
    <dbReference type="NCBI Taxonomy" id="51511"/>
    <lineage>
        <taxon>Eukaryota</taxon>
        <taxon>Metazoa</taxon>
        <taxon>Chordata</taxon>
        <taxon>Tunicata</taxon>
        <taxon>Ascidiacea</taxon>
        <taxon>Phlebobranchia</taxon>
        <taxon>Cionidae</taxon>
        <taxon>Ciona</taxon>
    </lineage>
</organism>
<proteinExistence type="predicted"/>
<dbReference type="Proteomes" id="UP000007875">
    <property type="component" value="Unassembled WGS sequence"/>
</dbReference>
<dbReference type="HOGENOM" id="CLU_2995872_0_0_1"/>
<reference evidence="1" key="3">
    <citation type="submission" date="2025-09" db="UniProtKB">
        <authorList>
            <consortium name="Ensembl"/>
        </authorList>
    </citation>
    <scope>IDENTIFICATION</scope>
</reference>
<dbReference type="Ensembl" id="ENSCSAVT00000008292.1">
    <property type="protein sequence ID" value="ENSCSAVP00000008184.1"/>
    <property type="gene ID" value="ENSCSAVG00000004869.1"/>
</dbReference>
<sequence length="57" mass="6715">MLKDPLNKVRWCGTGRMGFKLRRLPLPLRRIRLPLQRWRPGIAGTRSPSRSCCSRLR</sequence>
<reference evidence="2" key="1">
    <citation type="submission" date="2003-08" db="EMBL/GenBank/DDBJ databases">
        <authorList>
            <person name="Birren B."/>
            <person name="Nusbaum C."/>
            <person name="Abebe A."/>
            <person name="Abouelleil A."/>
            <person name="Adekoya E."/>
            <person name="Ait-zahra M."/>
            <person name="Allen N."/>
            <person name="Allen T."/>
            <person name="An P."/>
            <person name="Anderson M."/>
            <person name="Anderson S."/>
            <person name="Arachchi H."/>
            <person name="Armbruster J."/>
            <person name="Bachantsang P."/>
            <person name="Baldwin J."/>
            <person name="Barry A."/>
            <person name="Bayul T."/>
            <person name="Blitshsteyn B."/>
            <person name="Bloom T."/>
            <person name="Blye J."/>
            <person name="Boguslavskiy L."/>
            <person name="Borowsky M."/>
            <person name="Boukhgalter B."/>
            <person name="Brunache A."/>
            <person name="Butler J."/>
            <person name="Calixte N."/>
            <person name="Calvo S."/>
            <person name="Camarata J."/>
            <person name="Campo K."/>
            <person name="Chang J."/>
            <person name="Cheshatsang Y."/>
            <person name="Citroen M."/>
            <person name="Collymore A."/>
            <person name="Considine T."/>
            <person name="Cook A."/>
            <person name="Cooke P."/>
            <person name="Corum B."/>
            <person name="Cuomo C."/>
            <person name="David R."/>
            <person name="Dawoe T."/>
            <person name="Degray S."/>
            <person name="Dodge S."/>
            <person name="Dooley K."/>
            <person name="Dorje P."/>
            <person name="Dorjee K."/>
            <person name="Dorris L."/>
            <person name="Duffey N."/>
            <person name="Dupes A."/>
            <person name="Elkins T."/>
            <person name="Engels R."/>
            <person name="Erickson J."/>
            <person name="Farina A."/>
            <person name="Faro S."/>
            <person name="Ferreira P."/>
            <person name="Fischer H."/>
            <person name="Fitzgerald M."/>
            <person name="Foley K."/>
            <person name="Gage D."/>
            <person name="Galagan J."/>
            <person name="Gearin G."/>
            <person name="Gnerre S."/>
            <person name="Gnirke A."/>
            <person name="Goyette A."/>
            <person name="Graham J."/>
            <person name="Grandbois E."/>
            <person name="Gyaltsen K."/>
            <person name="Hafez N."/>
            <person name="Hagopian D."/>
            <person name="Hagos B."/>
            <person name="Hall J."/>
            <person name="Hatcher B."/>
            <person name="Heller A."/>
            <person name="Higgins H."/>
            <person name="Honan T."/>
            <person name="Horn A."/>
            <person name="Houde N."/>
            <person name="Hughes L."/>
            <person name="Hulme W."/>
            <person name="Husby E."/>
            <person name="Iliev I."/>
            <person name="Jaffe D."/>
            <person name="Jones C."/>
            <person name="Kamal M."/>
            <person name="Kamat A."/>
            <person name="Kamvysselis M."/>
            <person name="Karlsson E."/>
            <person name="Kells C."/>
            <person name="Kieu A."/>
            <person name="Kisner P."/>
            <person name="Kodira C."/>
            <person name="Kulbokas E."/>
            <person name="Labutti K."/>
            <person name="Lama D."/>
            <person name="Landers T."/>
            <person name="Leger J."/>
            <person name="Levine S."/>
            <person name="Lewis D."/>
            <person name="Lewis T."/>
            <person name="Lindblad-toh K."/>
            <person name="Liu X."/>
            <person name="Lokyitsang T."/>
            <person name="Lokyitsang Y."/>
            <person name="Lucien O."/>
            <person name="Lui A."/>
            <person name="Ma L.J."/>
            <person name="Mabbitt R."/>
            <person name="Macdonald J."/>
            <person name="Maclean C."/>
            <person name="Major J."/>
            <person name="Manning J."/>
            <person name="Marabella R."/>
            <person name="Maru K."/>
            <person name="Matthews C."/>
            <person name="Mauceli E."/>
            <person name="Mccarthy M."/>
            <person name="Mcdonough S."/>
            <person name="Mcghee T."/>
            <person name="Meldrim J."/>
            <person name="Meneus L."/>
            <person name="Mesirov J."/>
            <person name="Mihalev A."/>
            <person name="Mihova T."/>
            <person name="Mikkelsen T."/>
            <person name="Mlenga V."/>
            <person name="Moru K."/>
            <person name="Mozes J."/>
            <person name="Mulrain L."/>
            <person name="Munson G."/>
            <person name="Naylor J."/>
            <person name="Newes C."/>
            <person name="Nguyen C."/>
            <person name="Nguyen N."/>
            <person name="Nguyen T."/>
            <person name="Nicol R."/>
            <person name="Nielsen C."/>
            <person name="Nizzari M."/>
            <person name="Norbu C."/>
            <person name="Norbu N."/>
            <person name="O'donnell P."/>
            <person name="Okoawo O."/>
            <person name="O'leary S."/>
            <person name="Omotosho B."/>
            <person name="O'neill K."/>
            <person name="Osman S."/>
            <person name="Parker S."/>
            <person name="Perrin D."/>
            <person name="Phunkhang P."/>
            <person name="Piqani B."/>
            <person name="Purcell S."/>
            <person name="Rachupka T."/>
            <person name="Ramasamy U."/>
            <person name="Rameau R."/>
            <person name="Ray V."/>
            <person name="Raymond C."/>
            <person name="Retta R."/>
            <person name="Richardson S."/>
            <person name="Rise C."/>
            <person name="Rodriguez J."/>
            <person name="Rogers J."/>
            <person name="Rogov P."/>
            <person name="Rutman M."/>
            <person name="Schupbach R."/>
            <person name="Seaman C."/>
            <person name="Settipalli S."/>
            <person name="Sharpe T."/>
            <person name="Sheridan J."/>
            <person name="Sherpa N."/>
            <person name="Shi J."/>
            <person name="Smirnov S."/>
            <person name="Smith C."/>
            <person name="Sougnez C."/>
            <person name="Spencer B."/>
            <person name="Stalker J."/>
            <person name="Stange-thomann N."/>
            <person name="Stavropoulos S."/>
            <person name="Stetson K."/>
            <person name="Stone C."/>
            <person name="Stone S."/>
            <person name="Stubbs M."/>
            <person name="Talamas J."/>
            <person name="Tchuinga P."/>
            <person name="Tenzing P."/>
            <person name="Tesfaye S."/>
            <person name="Theodore J."/>
            <person name="Thoulutsang Y."/>
            <person name="Topham K."/>
            <person name="Towey S."/>
            <person name="Tsamla T."/>
            <person name="Tsomo N."/>
            <person name="Vallee D."/>
            <person name="Vassiliev H."/>
            <person name="Venkataraman V."/>
            <person name="Vinson J."/>
            <person name="Vo A."/>
            <person name="Wade C."/>
            <person name="Wang S."/>
            <person name="Wangchuk T."/>
            <person name="Wangdi T."/>
            <person name="Whittaker C."/>
            <person name="Wilkinson J."/>
            <person name="Wu Y."/>
            <person name="Wyman D."/>
            <person name="Yadav S."/>
            <person name="Yang S."/>
            <person name="Yang X."/>
            <person name="Yeager S."/>
            <person name="Yee E."/>
            <person name="Young G."/>
            <person name="Zainoun J."/>
            <person name="Zembeck L."/>
            <person name="Zimmer A."/>
            <person name="Zody M."/>
            <person name="Lander E."/>
        </authorList>
    </citation>
    <scope>NUCLEOTIDE SEQUENCE [LARGE SCALE GENOMIC DNA]</scope>
</reference>
<reference evidence="1" key="2">
    <citation type="submission" date="2025-08" db="UniProtKB">
        <authorList>
            <consortium name="Ensembl"/>
        </authorList>
    </citation>
    <scope>IDENTIFICATION</scope>
</reference>
<accession>H2YS74</accession>